<organism evidence="11 12">
    <name type="scientific">Brenneria goodwinii</name>
    <dbReference type="NCBI Taxonomy" id="1109412"/>
    <lineage>
        <taxon>Bacteria</taxon>
        <taxon>Pseudomonadati</taxon>
        <taxon>Pseudomonadota</taxon>
        <taxon>Gammaproteobacteria</taxon>
        <taxon>Enterobacterales</taxon>
        <taxon>Pectobacteriaceae</taxon>
        <taxon>Brenneria</taxon>
    </lineage>
</organism>
<evidence type="ECO:0000256" key="3">
    <source>
        <dbReference type="ARBA" id="ARBA00022723"/>
    </source>
</evidence>
<keyword evidence="8" id="KW-1278">Translocase</keyword>
<dbReference type="InterPro" id="IPR017896">
    <property type="entry name" value="4Fe4S_Fe-S-bd"/>
</dbReference>
<dbReference type="GO" id="GO:0051539">
    <property type="term" value="F:4 iron, 4 sulfur cluster binding"/>
    <property type="evidence" value="ECO:0007669"/>
    <property type="project" value="UniProtKB-KW"/>
</dbReference>
<feature type="domain" description="4Fe-4S ferredoxin-type" evidence="10">
    <location>
        <begin position="351"/>
        <end position="380"/>
    </location>
</feature>
<evidence type="ECO:0000256" key="6">
    <source>
        <dbReference type="ARBA" id="ARBA00023004"/>
    </source>
</evidence>
<dbReference type="Pfam" id="PF13375">
    <property type="entry name" value="RnfC_N"/>
    <property type="match status" value="1"/>
</dbReference>
<keyword evidence="8" id="KW-1003">Cell membrane</keyword>
<dbReference type="InterPro" id="IPR011538">
    <property type="entry name" value="Nuo51_FMN-bd"/>
</dbReference>
<comment type="similarity">
    <text evidence="8">Belongs to the 4Fe4S bacterial-type ferredoxin family. RnfC subfamily.</text>
</comment>
<evidence type="ECO:0000256" key="5">
    <source>
        <dbReference type="ARBA" id="ARBA00022982"/>
    </source>
</evidence>
<comment type="subunit">
    <text evidence="8">The complex is composed of six subunits: RnfA, RnfB, RnfC, RnfD, RnfE and RnfG.</text>
</comment>
<dbReference type="InterPro" id="IPR010208">
    <property type="entry name" value="Ion_transpt_RnfC/RsxC"/>
</dbReference>
<dbReference type="Pfam" id="PF01512">
    <property type="entry name" value="Complex1_51K"/>
    <property type="match status" value="1"/>
</dbReference>
<keyword evidence="8" id="KW-0997">Cell inner membrane</keyword>
<feature type="binding site" evidence="8">
    <location>
        <position position="405"/>
    </location>
    <ligand>
        <name>[4Fe-4S] cluster</name>
        <dbReference type="ChEBI" id="CHEBI:49883"/>
        <label>2</label>
    </ligand>
</feature>
<sequence>MLKALTTPHGGIRPYSHKSLTRDLAIRTLPLPDKLTLPLRQHTGAPAIPEVSLGDTVTTGQRLAKPYGRMSAPLHSPANGVVINVVSGESGYIQLQVLPSASKVLALQPLDDSPEEQMLSLIEQAGIVGMGGAMFPAADKIRLAMRHEIKYLIINGGECEPYITADERMMQEQAEFLLGGIRYLQQLTKAHHVYIGIEDNKREALQRLDRLCQDDADIDVVALPSLYPMGSAKQLIEAVTGQQIPHNRRSPEMGVLVQNVGTCIAIFHAIRFRQPLTHRVITVSGRAIEQPGNLMVPIGTPISAIISACGGMNSTPARMILGGPMMGRATTDLSAPITKGTSGLLLLTEDEIPQPHASACLRCGRCVDACPMGLPPLAMLAELKIDALNNARDLGLGSCLLCGSCAWVCPAVLPLTQFFDWGQQQLRLEQRQQQKMQRASANSLRRQERLAREAAEKAAAKAARPSRRRNATPDVPMEGSAC</sequence>
<accession>A0A0G4K074</accession>
<protein>
    <recommendedName>
        <fullName evidence="8">Ion-translocating oxidoreductase complex subunit C</fullName>
        <ecNumber evidence="8">7.-.-.-</ecNumber>
    </recommendedName>
    <alternativeName>
        <fullName evidence="8">Rnf electron transport complex subunit C</fullName>
    </alternativeName>
</protein>
<keyword evidence="7 8" id="KW-0411">Iron-sulfur</keyword>
<evidence type="ECO:0000313" key="12">
    <source>
        <dbReference type="Proteomes" id="UP000044377"/>
    </source>
</evidence>
<dbReference type="EC" id="7.-.-.-" evidence="8"/>
<dbReference type="InterPro" id="IPR026902">
    <property type="entry name" value="RnfC_N"/>
</dbReference>
<feature type="binding site" evidence="8">
    <location>
        <position position="399"/>
    </location>
    <ligand>
        <name>[4Fe-4S] cluster</name>
        <dbReference type="ChEBI" id="CHEBI:49883"/>
        <label>2</label>
    </ligand>
</feature>
<dbReference type="NCBIfam" id="TIGR01945">
    <property type="entry name" value="rnfC"/>
    <property type="match status" value="1"/>
</dbReference>
<evidence type="ECO:0000313" key="11">
    <source>
        <dbReference type="EMBL" id="CPR20048.1"/>
    </source>
</evidence>
<feature type="binding site" evidence="8">
    <location>
        <position position="370"/>
    </location>
    <ligand>
        <name>[4Fe-4S] cluster</name>
        <dbReference type="ChEBI" id="CHEBI:49883"/>
        <label>2</label>
    </ligand>
</feature>
<name>A0A0G4K074_9GAMM</name>
<comment type="subcellular location">
    <subcellularLocation>
        <location evidence="8">Cell inner membrane</location>
        <topology evidence="8">Peripheral membrane protein</topology>
    </subcellularLocation>
</comment>
<reference evidence="12" key="1">
    <citation type="submission" date="2015-01" db="EMBL/GenBank/DDBJ databases">
        <authorList>
            <person name="Paterson Steve"/>
        </authorList>
    </citation>
    <scope>NUCLEOTIDE SEQUENCE [LARGE SCALE GENOMIC DNA]</scope>
    <source>
        <strain evidence="12">OBR1</strain>
    </source>
</reference>
<comment type="function">
    <text evidence="8">Part of a membrane-bound complex that couples electron transfer with translocation of ions across the membrane.</text>
</comment>
<dbReference type="Gene3D" id="3.30.70.20">
    <property type="match status" value="1"/>
</dbReference>
<dbReference type="SUPFAM" id="SSF142019">
    <property type="entry name" value="Nqo1 FMN-binding domain-like"/>
    <property type="match status" value="1"/>
</dbReference>
<dbReference type="GO" id="GO:0022900">
    <property type="term" value="P:electron transport chain"/>
    <property type="evidence" value="ECO:0007669"/>
    <property type="project" value="UniProtKB-UniRule"/>
</dbReference>
<dbReference type="InterPro" id="IPR017900">
    <property type="entry name" value="4Fe4S_Fe_S_CS"/>
</dbReference>
<keyword evidence="4 8" id="KW-0677">Repeat</keyword>
<dbReference type="Pfam" id="PF10531">
    <property type="entry name" value="SLBB"/>
    <property type="match status" value="1"/>
</dbReference>
<dbReference type="Pfam" id="PF13237">
    <property type="entry name" value="Fer4_10"/>
    <property type="match status" value="1"/>
</dbReference>
<dbReference type="PANTHER" id="PTHR43034:SF2">
    <property type="entry name" value="ION-TRANSLOCATING OXIDOREDUCTASE COMPLEX SUBUNIT C"/>
    <property type="match status" value="1"/>
</dbReference>
<dbReference type="InterPro" id="IPR019554">
    <property type="entry name" value="Soluble_ligand-bd"/>
</dbReference>
<feature type="binding site" evidence="8">
    <location>
        <position position="360"/>
    </location>
    <ligand>
        <name>[4Fe-4S] cluster</name>
        <dbReference type="ChEBI" id="CHEBI:49883"/>
        <label>1</label>
    </ligand>
</feature>
<dbReference type="OrthoDB" id="9767754at2"/>
<feature type="binding site" evidence="8">
    <location>
        <position position="363"/>
    </location>
    <ligand>
        <name>[4Fe-4S] cluster</name>
        <dbReference type="ChEBI" id="CHEBI:49883"/>
        <label>1</label>
    </ligand>
</feature>
<dbReference type="EMBL" id="CGIG01000001">
    <property type="protein sequence ID" value="CPR20048.1"/>
    <property type="molecule type" value="Genomic_DNA"/>
</dbReference>
<evidence type="ECO:0000256" key="7">
    <source>
        <dbReference type="ARBA" id="ARBA00023014"/>
    </source>
</evidence>
<feature type="region of interest" description="Disordered" evidence="9">
    <location>
        <begin position="437"/>
        <end position="482"/>
    </location>
</feature>
<dbReference type="HAMAP" id="MF_00461">
    <property type="entry name" value="RsxC_RnfC"/>
    <property type="match status" value="1"/>
</dbReference>
<evidence type="ECO:0000256" key="8">
    <source>
        <dbReference type="HAMAP-Rule" id="MF_00461"/>
    </source>
</evidence>
<dbReference type="NCBIfam" id="NF003454">
    <property type="entry name" value="PRK05035.1"/>
    <property type="match status" value="1"/>
</dbReference>
<evidence type="ECO:0000256" key="2">
    <source>
        <dbReference type="ARBA" id="ARBA00022485"/>
    </source>
</evidence>
<proteinExistence type="inferred from homology"/>
<dbReference type="Gene3D" id="3.40.50.11540">
    <property type="entry name" value="NADH-ubiquinone oxidoreductase 51kDa subunit"/>
    <property type="match status" value="1"/>
</dbReference>
<feature type="compositionally biased region" description="Basic and acidic residues" evidence="9">
    <location>
        <begin position="445"/>
        <end position="459"/>
    </location>
</feature>
<dbReference type="PROSITE" id="PS51379">
    <property type="entry name" value="4FE4S_FER_2"/>
    <property type="match status" value="1"/>
</dbReference>
<comment type="cofactor">
    <cofactor evidence="8">
        <name>[4Fe-4S] cluster</name>
        <dbReference type="ChEBI" id="CHEBI:49883"/>
    </cofactor>
    <text evidence="8">Binds 2 [4Fe-4S] clusters per subunit.</text>
</comment>
<dbReference type="AlphaFoldDB" id="A0A0G4K074"/>
<keyword evidence="12" id="KW-1185">Reference proteome</keyword>
<feature type="binding site" evidence="8">
    <location>
        <position position="402"/>
    </location>
    <ligand>
        <name>[4Fe-4S] cluster</name>
        <dbReference type="ChEBI" id="CHEBI:49883"/>
        <label>2</label>
    </ligand>
</feature>
<evidence type="ECO:0000256" key="4">
    <source>
        <dbReference type="ARBA" id="ARBA00022737"/>
    </source>
</evidence>
<dbReference type="PANTHER" id="PTHR43034">
    <property type="entry name" value="ION-TRANSLOCATING OXIDOREDUCTASE COMPLEX SUBUNIT C"/>
    <property type="match status" value="1"/>
</dbReference>
<dbReference type="RefSeq" id="WP_048638843.1">
    <property type="nucleotide sequence ID" value="NZ_CGIG01000001.1"/>
</dbReference>
<dbReference type="GO" id="GO:0046872">
    <property type="term" value="F:metal ion binding"/>
    <property type="evidence" value="ECO:0007669"/>
    <property type="project" value="UniProtKB-KW"/>
</dbReference>
<feature type="binding site" evidence="8">
    <location>
        <position position="409"/>
    </location>
    <ligand>
        <name>[4Fe-4S] cluster</name>
        <dbReference type="ChEBI" id="CHEBI:49883"/>
        <label>1</label>
    </ligand>
</feature>
<keyword evidence="2 8" id="KW-0004">4Fe-4S</keyword>
<evidence type="ECO:0000259" key="10">
    <source>
        <dbReference type="PROSITE" id="PS51379"/>
    </source>
</evidence>
<evidence type="ECO:0000256" key="9">
    <source>
        <dbReference type="SAM" id="MobiDB-lite"/>
    </source>
</evidence>
<keyword evidence="5 8" id="KW-0249">Electron transport</keyword>
<dbReference type="PROSITE" id="PS00198">
    <property type="entry name" value="4FE4S_FER_1"/>
    <property type="match status" value="2"/>
</dbReference>
<feature type="binding site" evidence="8">
    <location>
        <position position="366"/>
    </location>
    <ligand>
        <name>[4Fe-4S] cluster</name>
        <dbReference type="ChEBI" id="CHEBI:49883"/>
        <label>1</label>
    </ligand>
</feature>
<evidence type="ECO:0000256" key="1">
    <source>
        <dbReference type="ARBA" id="ARBA00022448"/>
    </source>
</evidence>
<dbReference type="STRING" id="1109412.BN1221_04105c"/>
<keyword evidence="1 8" id="KW-0813">Transport</keyword>
<keyword evidence="8" id="KW-0472">Membrane</keyword>
<dbReference type="InterPro" id="IPR037225">
    <property type="entry name" value="Nuo51_FMN-bd_sf"/>
</dbReference>
<dbReference type="SUPFAM" id="SSF46548">
    <property type="entry name" value="alpha-helical ferredoxin"/>
    <property type="match status" value="1"/>
</dbReference>
<keyword evidence="3 8" id="KW-0479">Metal-binding</keyword>
<dbReference type="GO" id="GO:0009055">
    <property type="term" value="F:electron transfer activity"/>
    <property type="evidence" value="ECO:0007669"/>
    <property type="project" value="InterPro"/>
</dbReference>
<gene>
    <name evidence="8" type="primary">rnfC</name>
    <name evidence="11" type="ORF">BN1221_04105c</name>
</gene>
<dbReference type="GO" id="GO:0005886">
    <property type="term" value="C:plasma membrane"/>
    <property type="evidence" value="ECO:0007669"/>
    <property type="project" value="UniProtKB-SubCell"/>
</dbReference>
<dbReference type="Proteomes" id="UP000044377">
    <property type="component" value="Unassembled WGS sequence"/>
</dbReference>
<keyword evidence="6 8" id="KW-0408">Iron</keyword>